<dbReference type="EMBL" id="JACHIR010000001">
    <property type="protein sequence ID" value="MBB5891326.1"/>
    <property type="molecule type" value="Genomic_DNA"/>
</dbReference>
<evidence type="ECO:0000256" key="4">
    <source>
        <dbReference type="ARBA" id="ARBA00048462"/>
    </source>
</evidence>
<dbReference type="PANTHER" id="PTHR42681:SF1">
    <property type="entry name" value="MALONYL-COA-ACYL CARRIER PROTEIN TRANSACYLASE, MITOCHONDRIAL"/>
    <property type="match status" value="1"/>
</dbReference>
<protein>
    <recommendedName>
        <fullName evidence="1">[acyl-carrier-protein] S-malonyltransferase</fullName>
        <ecNumber evidence="1">2.3.1.39</ecNumber>
    </recommendedName>
</protein>
<dbReference type="AlphaFoldDB" id="A0A7W9KF07"/>
<comment type="catalytic activity">
    <reaction evidence="4">
        <text>holo-[ACP] + malonyl-CoA = malonyl-[ACP] + CoA</text>
        <dbReference type="Rhea" id="RHEA:41792"/>
        <dbReference type="Rhea" id="RHEA-COMP:9623"/>
        <dbReference type="Rhea" id="RHEA-COMP:9685"/>
        <dbReference type="ChEBI" id="CHEBI:57287"/>
        <dbReference type="ChEBI" id="CHEBI:57384"/>
        <dbReference type="ChEBI" id="CHEBI:64479"/>
        <dbReference type="ChEBI" id="CHEBI:78449"/>
        <dbReference type="EC" id="2.3.1.39"/>
    </reaction>
</comment>
<sequence>MSGETAIVFPGMGPSSFSAVGKFMVFDPFARRRVAEADEVLGHSLLDRLFEAVDDYSEHTQLAFLVNSLALADRAVDQCGAEPAVCVGMSFGQKAAAVYSGAMEFGDALLMTAEMARQEREFFENHHQDVVTHSFMRTPRAELDRFLCELAERDEYYDISGYLDTDFFLVSVREQVLPELKRLITAVGGYSMYTMRPPVHAGAFGELRERIADDVLVKYRIEAPKMPVLADNDGSLVATADAMRTLLLDSIDQPIRWPDVVDALRGRDVTRLMITGPDDLFRRLDCTKRNFDVTSIEPKGALREVMAPALR</sequence>
<dbReference type="EC" id="2.3.1.39" evidence="1"/>
<dbReference type="Pfam" id="PF21124">
    <property type="entry name" value="VinK_C"/>
    <property type="match status" value="1"/>
</dbReference>
<dbReference type="Proteomes" id="UP000585638">
    <property type="component" value="Unassembled WGS sequence"/>
</dbReference>
<dbReference type="InterPro" id="IPR049416">
    <property type="entry name" value="VinK-like_small"/>
</dbReference>
<dbReference type="RefSeq" id="WP_221337982.1">
    <property type="nucleotide sequence ID" value="NZ_BAAAWY010000031.1"/>
</dbReference>
<gene>
    <name evidence="6" type="ORF">BJ998_002522</name>
</gene>
<feature type="domain" description="Malonyl-CoA-[acyl-carrier-protein] transacylase small" evidence="5">
    <location>
        <begin position="134"/>
        <end position="195"/>
    </location>
</feature>
<dbReference type="GO" id="GO:0006633">
    <property type="term" value="P:fatty acid biosynthetic process"/>
    <property type="evidence" value="ECO:0007669"/>
    <property type="project" value="TreeGrafter"/>
</dbReference>
<organism evidence="6 7">
    <name type="scientific">Kutzneria kofuensis</name>
    <dbReference type="NCBI Taxonomy" id="103725"/>
    <lineage>
        <taxon>Bacteria</taxon>
        <taxon>Bacillati</taxon>
        <taxon>Actinomycetota</taxon>
        <taxon>Actinomycetes</taxon>
        <taxon>Pseudonocardiales</taxon>
        <taxon>Pseudonocardiaceae</taxon>
        <taxon>Kutzneria</taxon>
    </lineage>
</organism>
<evidence type="ECO:0000313" key="6">
    <source>
        <dbReference type="EMBL" id="MBB5891326.1"/>
    </source>
</evidence>
<keyword evidence="3 6" id="KW-0012">Acyltransferase</keyword>
<evidence type="ECO:0000256" key="2">
    <source>
        <dbReference type="ARBA" id="ARBA00022679"/>
    </source>
</evidence>
<dbReference type="PANTHER" id="PTHR42681">
    <property type="entry name" value="MALONYL-COA-ACYL CARRIER PROTEIN TRANSACYLASE, MITOCHONDRIAL"/>
    <property type="match status" value="1"/>
</dbReference>
<keyword evidence="7" id="KW-1185">Reference proteome</keyword>
<dbReference type="InterPro" id="IPR016035">
    <property type="entry name" value="Acyl_Trfase/lysoPLipase"/>
</dbReference>
<evidence type="ECO:0000256" key="3">
    <source>
        <dbReference type="ARBA" id="ARBA00023315"/>
    </source>
</evidence>
<evidence type="ECO:0000256" key="1">
    <source>
        <dbReference type="ARBA" id="ARBA00013258"/>
    </source>
</evidence>
<evidence type="ECO:0000313" key="7">
    <source>
        <dbReference type="Proteomes" id="UP000585638"/>
    </source>
</evidence>
<dbReference type="Gene3D" id="3.40.366.10">
    <property type="entry name" value="Malonyl-Coenzyme A Acyl Carrier Protein, domain 2"/>
    <property type="match status" value="2"/>
</dbReference>
<name>A0A7W9KF07_9PSEU</name>
<keyword evidence="2 6" id="KW-0808">Transferase</keyword>
<dbReference type="InterPro" id="IPR001227">
    <property type="entry name" value="Ac_transferase_dom_sf"/>
</dbReference>
<proteinExistence type="predicted"/>
<dbReference type="SUPFAM" id="SSF52151">
    <property type="entry name" value="FabD/lysophospholipase-like"/>
    <property type="match status" value="1"/>
</dbReference>
<dbReference type="InterPro" id="IPR050858">
    <property type="entry name" value="Mal-CoA-ACP_Trans/PKS_FabD"/>
</dbReference>
<evidence type="ECO:0000259" key="5">
    <source>
        <dbReference type="Pfam" id="PF21124"/>
    </source>
</evidence>
<dbReference type="GO" id="GO:0004314">
    <property type="term" value="F:[acyl-carrier-protein] S-malonyltransferase activity"/>
    <property type="evidence" value="ECO:0007669"/>
    <property type="project" value="UniProtKB-EC"/>
</dbReference>
<accession>A0A7W9KF07</accession>
<comment type="caution">
    <text evidence="6">The sequence shown here is derived from an EMBL/GenBank/DDBJ whole genome shotgun (WGS) entry which is preliminary data.</text>
</comment>
<reference evidence="6 7" key="1">
    <citation type="submission" date="2020-08" db="EMBL/GenBank/DDBJ databases">
        <title>Sequencing the genomes of 1000 actinobacteria strains.</title>
        <authorList>
            <person name="Klenk H.-P."/>
        </authorList>
    </citation>
    <scope>NUCLEOTIDE SEQUENCE [LARGE SCALE GENOMIC DNA]</scope>
    <source>
        <strain evidence="6 7">DSM 43851</strain>
    </source>
</reference>